<protein>
    <recommendedName>
        <fullName evidence="3 10">Prephenate dehydratase</fullName>
        <shortName evidence="10">PDT</shortName>
        <ecNumber evidence="2 10">4.2.1.51</ecNumber>
    </recommendedName>
</protein>
<gene>
    <name evidence="10" type="primary">pheA</name>
    <name evidence="13" type="ORF">CGZ93_00540</name>
</gene>
<dbReference type="Proteomes" id="UP000216311">
    <property type="component" value="Unassembled WGS sequence"/>
</dbReference>
<dbReference type="InterPro" id="IPR002912">
    <property type="entry name" value="ACT_dom"/>
</dbReference>
<organism evidence="13 14">
    <name type="scientific">Enemella dayhoffiae</name>
    <dbReference type="NCBI Taxonomy" id="2016507"/>
    <lineage>
        <taxon>Bacteria</taxon>
        <taxon>Bacillati</taxon>
        <taxon>Actinomycetota</taxon>
        <taxon>Actinomycetes</taxon>
        <taxon>Propionibacteriales</taxon>
        <taxon>Propionibacteriaceae</taxon>
        <taxon>Enemella</taxon>
    </lineage>
</organism>
<dbReference type="AlphaFoldDB" id="A0A255HDG5"/>
<dbReference type="EMBL" id="NMVQ01000001">
    <property type="protein sequence ID" value="OYO24993.1"/>
    <property type="molecule type" value="Genomic_DNA"/>
</dbReference>
<name>A0A255HDG5_9ACTN</name>
<evidence type="ECO:0000256" key="1">
    <source>
        <dbReference type="ARBA" id="ARBA00004741"/>
    </source>
</evidence>
<dbReference type="OrthoDB" id="9802281at2"/>
<feature type="site" description="Essential for prephenate dehydratase activity" evidence="9">
    <location>
        <position position="180"/>
    </location>
</feature>
<dbReference type="SUPFAM" id="SSF55021">
    <property type="entry name" value="ACT-like"/>
    <property type="match status" value="1"/>
</dbReference>
<evidence type="ECO:0000256" key="10">
    <source>
        <dbReference type="RuleBase" id="RU361254"/>
    </source>
</evidence>
<reference evidence="13 14" key="1">
    <citation type="submission" date="2017-07" db="EMBL/GenBank/DDBJ databases">
        <title>Draft whole genome sequences of clinical Proprionibacteriaceae strains.</title>
        <authorList>
            <person name="Bernier A.-M."/>
            <person name="Bernard K."/>
            <person name="Domingo M.-C."/>
        </authorList>
    </citation>
    <scope>NUCLEOTIDE SEQUENCE [LARGE SCALE GENOMIC DNA]</scope>
    <source>
        <strain evidence="13 14">NML 130396</strain>
    </source>
</reference>
<evidence type="ECO:0000259" key="11">
    <source>
        <dbReference type="PROSITE" id="PS51171"/>
    </source>
</evidence>
<comment type="catalytic activity">
    <reaction evidence="8 10">
        <text>prephenate + H(+) = 3-phenylpyruvate + CO2 + H2O</text>
        <dbReference type="Rhea" id="RHEA:21648"/>
        <dbReference type="ChEBI" id="CHEBI:15377"/>
        <dbReference type="ChEBI" id="CHEBI:15378"/>
        <dbReference type="ChEBI" id="CHEBI:16526"/>
        <dbReference type="ChEBI" id="CHEBI:18005"/>
        <dbReference type="ChEBI" id="CHEBI:29934"/>
        <dbReference type="EC" id="4.2.1.51"/>
    </reaction>
</comment>
<evidence type="ECO:0000313" key="14">
    <source>
        <dbReference type="Proteomes" id="UP000216311"/>
    </source>
</evidence>
<dbReference type="GO" id="GO:0009094">
    <property type="term" value="P:L-phenylalanine biosynthetic process"/>
    <property type="evidence" value="ECO:0007669"/>
    <property type="project" value="UniProtKB-UniPathway"/>
</dbReference>
<keyword evidence="7 10" id="KW-0456">Lyase</keyword>
<dbReference type="Gene3D" id="3.30.70.260">
    <property type="match status" value="1"/>
</dbReference>
<keyword evidence="5 10" id="KW-0057">Aromatic amino acid biosynthesis</keyword>
<dbReference type="PROSITE" id="PS00858">
    <property type="entry name" value="PREPHENATE_DEHYDR_2"/>
    <property type="match status" value="1"/>
</dbReference>
<evidence type="ECO:0000259" key="12">
    <source>
        <dbReference type="PROSITE" id="PS51671"/>
    </source>
</evidence>
<dbReference type="CDD" id="cd04905">
    <property type="entry name" value="ACT_CM-PDT"/>
    <property type="match status" value="1"/>
</dbReference>
<sequence>MPAQQPDRFGFLGPVNTFCHQALLSVPEVPADPVPFPSVPLALDGVRTGQVAAALVPIENSIEGGVSATLDNLTYGERLVITREVLLPVQFDLFARPGTELSQVRRVITHPHASAQCRQWLADHLPEAQVAEGGSTAAGASEVADPQSRFDATICARVAGQANGLVAVASEIADNPDAVTRFVLVTRPGPTPEPTGADKTTLVVFLNDDESGALMRMLEQFASRGVNLSRIESRPSRLVRGTYSFSIDVHGHVADARVAGAMKGVRRTSREVVFLGSYPRADRVRPAVEKGHGDADYRLAEEWLDGIRGS</sequence>
<dbReference type="NCBIfam" id="NF008865">
    <property type="entry name" value="PRK11898.1"/>
    <property type="match status" value="1"/>
</dbReference>
<feature type="domain" description="ACT" evidence="12">
    <location>
        <begin position="202"/>
        <end position="279"/>
    </location>
</feature>
<dbReference type="SUPFAM" id="SSF53850">
    <property type="entry name" value="Periplasmic binding protein-like II"/>
    <property type="match status" value="1"/>
</dbReference>
<dbReference type="InterPro" id="IPR045865">
    <property type="entry name" value="ACT-like_dom_sf"/>
</dbReference>
<dbReference type="InterPro" id="IPR008242">
    <property type="entry name" value="Chor_mutase/pphenate_deHydtase"/>
</dbReference>
<dbReference type="GO" id="GO:0004664">
    <property type="term" value="F:prephenate dehydratase activity"/>
    <property type="evidence" value="ECO:0007669"/>
    <property type="project" value="UniProtKB-UniRule"/>
</dbReference>
<comment type="caution">
    <text evidence="13">The sequence shown here is derived from an EMBL/GenBank/DDBJ whole genome shotgun (WGS) entry which is preliminary data.</text>
</comment>
<keyword evidence="6 10" id="KW-0584">Phenylalanine biosynthesis</keyword>
<evidence type="ECO:0000256" key="4">
    <source>
        <dbReference type="ARBA" id="ARBA00022605"/>
    </source>
</evidence>
<keyword evidence="4 10" id="KW-0028">Amino-acid biosynthesis</keyword>
<keyword evidence="14" id="KW-1185">Reference proteome</keyword>
<feature type="domain" description="Prephenate dehydratase" evidence="11">
    <location>
        <begin position="8"/>
        <end position="187"/>
    </location>
</feature>
<dbReference type="InterPro" id="IPR001086">
    <property type="entry name" value="Preph_deHydtase"/>
</dbReference>
<dbReference type="FunFam" id="3.30.70.260:FF:000012">
    <property type="entry name" value="Prephenate dehydratase"/>
    <property type="match status" value="1"/>
</dbReference>
<dbReference type="CDD" id="cd13632">
    <property type="entry name" value="PBP2_Aa-PDT_like"/>
    <property type="match status" value="1"/>
</dbReference>
<evidence type="ECO:0000256" key="6">
    <source>
        <dbReference type="ARBA" id="ARBA00023222"/>
    </source>
</evidence>
<dbReference type="Gene3D" id="3.40.190.10">
    <property type="entry name" value="Periplasmic binding protein-like II"/>
    <property type="match status" value="2"/>
</dbReference>
<evidence type="ECO:0000256" key="9">
    <source>
        <dbReference type="PIRSR" id="PIRSR001500-2"/>
    </source>
</evidence>
<dbReference type="UniPathway" id="UPA00121">
    <property type="reaction ID" value="UER00345"/>
</dbReference>
<dbReference type="PANTHER" id="PTHR21022:SF19">
    <property type="entry name" value="PREPHENATE DEHYDRATASE-RELATED"/>
    <property type="match status" value="1"/>
</dbReference>
<comment type="pathway">
    <text evidence="1 10">Amino-acid biosynthesis; L-phenylalanine biosynthesis; phenylpyruvate from prephenate: step 1/1.</text>
</comment>
<dbReference type="PIRSF" id="PIRSF001500">
    <property type="entry name" value="Chor_mut_pdt_Ppr"/>
    <property type="match status" value="1"/>
</dbReference>
<dbReference type="GO" id="GO:0005737">
    <property type="term" value="C:cytoplasm"/>
    <property type="evidence" value="ECO:0007669"/>
    <property type="project" value="TreeGrafter"/>
</dbReference>
<evidence type="ECO:0000313" key="13">
    <source>
        <dbReference type="EMBL" id="OYO24993.1"/>
    </source>
</evidence>
<evidence type="ECO:0000256" key="8">
    <source>
        <dbReference type="ARBA" id="ARBA00047848"/>
    </source>
</evidence>
<dbReference type="PANTHER" id="PTHR21022">
    <property type="entry name" value="PREPHENATE DEHYDRATASE P PROTEIN"/>
    <property type="match status" value="1"/>
</dbReference>
<proteinExistence type="predicted"/>
<dbReference type="Pfam" id="PF00800">
    <property type="entry name" value="PDT"/>
    <property type="match status" value="1"/>
</dbReference>
<evidence type="ECO:0000256" key="5">
    <source>
        <dbReference type="ARBA" id="ARBA00023141"/>
    </source>
</evidence>
<dbReference type="EC" id="4.2.1.51" evidence="2 10"/>
<evidence type="ECO:0000256" key="2">
    <source>
        <dbReference type="ARBA" id="ARBA00013147"/>
    </source>
</evidence>
<dbReference type="PROSITE" id="PS51171">
    <property type="entry name" value="PREPHENATE_DEHYDR_3"/>
    <property type="match status" value="1"/>
</dbReference>
<dbReference type="InterPro" id="IPR018528">
    <property type="entry name" value="Preph_deHydtase_CS"/>
</dbReference>
<evidence type="ECO:0000256" key="3">
    <source>
        <dbReference type="ARBA" id="ARBA00021872"/>
    </source>
</evidence>
<dbReference type="PROSITE" id="PS51671">
    <property type="entry name" value="ACT"/>
    <property type="match status" value="1"/>
</dbReference>
<evidence type="ECO:0000256" key="7">
    <source>
        <dbReference type="ARBA" id="ARBA00023239"/>
    </source>
</evidence>
<accession>A0A255HDG5</accession>
<dbReference type="RefSeq" id="WP_094362200.1">
    <property type="nucleotide sequence ID" value="NZ_NMVQ01000001.1"/>
</dbReference>